<dbReference type="Pfam" id="PF10838">
    <property type="entry name" value="DUF2677"/>
    <property type="match status" value="1"/>
</dbReference>
<gene>
    <name evidence="2" type="primary">UL121</name>
</gene>
<organism evidence="2 3">
    <name type="scientific">Saimiriine betaherpesvirus 4</name>
    <dbReference type="NCBI Taxonomy" id="1535247"/>
    <lineage>
        <taxon>Viruses</taxon>
        <taxon>Duplodnaviria</taxon>
        <taxon>Heunggongvirae</taxon>
        <taxon>Peploviricota</taxon>
        <taxon>Herviviricetes</taxon>
        <taxon>Herpesvirales</taxon>
        <taxon>Orthoherpesviridae</taxon>
        <taxon>Betaherpesvirinae</taxon>
        <taxon>Cytomegalovirus</taxon>
        <taxon>Cytomegalovirus saimiriinebeta4</taxon>
    </lineage>
</organism>
<reference evidence="2" key="1">
    <citation type="submission" date="2011-12" db="EMBL/GenBank/DDBJ databases">
        <title>Comparative genomics of primate cytomegaloviruses.</title>
        <authorList>
            <person name="Davison A.J."/>
            <person name="Holton M."/>
            <person name="Dolan A."/>
            <person name="Dargan D.J."/>
            <person name="Gatherer D."/>
            <person name="Hayward G.S."/>
        </authorList>
    </citation>
    <scope>NUCLEOTIDE SEQUENCE [LARGE SCALE GENOMIC DNA]</scope>
    <source>
        <strain evidence="2">SqSHV</strain>
    </source>
</reference>
<dbReference type="Proteomes" id="UP000097892">
    <property type="component" value="Segment"/>
</dbReference>
<dbReference type="InterPro" id="IPR022545">
    <property type="entry name" value="HHV_UL121"/>
</dbReference>
<evidence type="ECO:0000256" key="1">
    <source>
        <dbReference type="SAM" id="Phobius"/>
    </source>
</evidence>
<keyword evidence="3" id="KW-1185">Reference proteome</keyword>
<dbReference type="KEGG" id="vg:11464332"/>
<keyword evidence="1" id="KW-0472">Membrane</keyword>
<dbReference type="RefSeq" id="YP_004940275.1">
    <property type="nucleotide sequence ID" value="NC_016448.1"/>
</dbReference>
<sequence>MRLLVFFVTASWFSGVWGTVMHICQLPNGDVRVTCKSDVKPHVASVYWNIDQDHFPLSLHQTEFVTKQVTIYLHSQNSEYQSRLETLPPKHNITFNVRLTEHHHFRNESLCIARPQNFRAAPICQLDLNILNLYLTGIIFTLSIVAIGMLKGFYGRSYKEAAA</sequence>
<feature type="transmembrane region" description="Helical" evidence="1">
    <location>
        <begin position="131"/>
        <end position="150"/>
    </location>
</feature>
<protein>
    <submittedName>
        <fullName evidence="2">Membrane protein UL121</fullName>
    </submittedName>
</protein>
<dbReference type="GeneID" id="11464332"/>
<name>G8XT17_9BETA</name>
<keyword evidence="1" id="KW-1133">Transmembrane helix</keyword>
<accession>G8XT17</accession>
<dbReference type="EMBL" id="FJ483967">
    <property type="protein sequence ID" value="AEV80963.1"/>
    <property type="molecule type" value="Genomic_DNA"/>
</dbReference>
<evidence type="ECO:0000313" key="3">
    <source>
        <dbReference type="Proteomes" id="UP000097892"/>
    </source>
</evidence>
<dbReference type="OrthoDB" id="37942at10239"/>
<proteinExistence type="predicted"/>
<keyword evidence="1" id="KW-0812">Transmembrane</keyword>
<evidence type="ECO:0000313" key="2">
    <source>
        <dbReference type="EMBL" id="AEV80963.1"/>
    </source>
</evidence>